<sequence>MEEMVPDSCEAEVYRCYTSATTDAGGSVGGVKRQVRNRRRAEHHEPENRYRSDVREEAVKAALANHIEQEMPCLQRGSPHASVVPTDTPPESDTDDNDSISSSSSHQLGEPSGAAVGSFYYVRGDPFRHTNNGHVNRAITEGVDIATSAQPPPDVTASSGLAFQRGGTIEDPHISARVSSKIQQLLNTLKRPKRKPLQDFFVEEDDELEIHLSLKAFQMDPNAPRPEGNVITPAIGDQLHIPTGFKESRVCSPDTDCNTKTLSQLA</sequence>
<feature type="region of interest" description="Disordered" evidence="1">
    <location>
        <begin position="71"/>
        <end position="112"/>
    </location>
</feature>
<evidence type="ECO:0000313" key="3">
    <source>
        <dbReference type="Proteomes" id="UP000230750"/>
    </source>
</evidence>
<name>A0A2G8LL61_STIJA</name>
<feature type="region of interest" description="Disordered" evidence="1">
    <location>
        <begin position="20"/>
        <end position="55"/>
    </location>
</feature>
<comment type="caution">
    <text evidence="2">The sequence shown here is derived from an EMBL/GenBank/DDBJ whole genome shotgun (WGS) entry which is preliminary data.</text>
</comment>
<accession>A0A2G8LL61</accession>
<evidence type="ECO:0000256" key="1">
    <source>
        <dbReference type="SAM" id="MobiDB-lite"/>
    </source>
</evidence>
<dbReference type="Proteomes" id="UP000230750">
    <property type="component" value="Unassembled WGS sequence"/>
</dbReference>
<dbReference type="EMBL" id="MRZV01000044">
    <property type="protein sequence ID" value="PIK60975.1"/>
    <property type="molecule type" value="Genomic_DNA"/>
</dbReference>
<evidence type="ECO:0000313" key="2">
    <source>
        <dbReference type="EMBL" id="PIK60975.1"/>
    </source>
</evidence>
<gene>
    <name evidence="2" type="ORF">BSL78_02150</name>
</gene>
<organism evidence="2 3">
    <name type="scientific">Stichopus japonicus</name>
    <name type="common">Sea cucumber</name>
    <dbReference type="NCBI Taxonomy" id="307972"/>
    <lineage>
        <taxon>Eukaryota</taxon>
        <taxon>Metazoa</taxon>
        <taxon>Echinodermata</taxon>
        <taxon>Eleutherozoa</taxon>
        <taxon>Echinozoa</taxon>
        <taxon>Holothuroidea</taxon>
        <taxon>Aspidochirotacea</taxon>
        <taxon>Aspidochirotida</taxon>
        <taxon>Stichopodidae</taxon>
        <taxon>Apostichopus</taxon>
    </lineage>
</organism>
<dbReference type="AlphaFoldDB" id="A0A2G8LL61"/>
<proteinExistence type="predicted"/>
<keyword evidence="3" id="KW-1185">Reference proteome</keyword>
<protein>
    <submittedName>
        <fullName evidence="2">Putative disco-interacting protein 2-like C</fullName>
    </submittedName>
</protein>
<reference evidence="2 3" key="1">
    <citation type="journal article" date="2017" name="PLoS Biol.">
        <title>The sea cucumber genome provides insights into morphological evolution and visceral regeneration.</title>
        <authorList>
            <person name="Zhang X."/>
            <person name="Sun L."/>
            <person name="Yuan J."/>
            <person name="Sun Y."/>
            <person name="Gao Y."/>
            <person name="Zhang L."/>
            <person name="Li S."/>
            <person name="Dai H."/>
            <person name="Hamel J.F."/>
            <person name="Liu C."/>
            <person name="Yu Y."/>
            <person name="Liu S."/>
            <person name="Lin W."/>
            <person name="Guo K."/>
            <person name="Jin S."/>
            <person name="Xu P."/>
            <person name="Storey K.B."/>
            <person name="Huan P."/>
            <person name="Zhang T."/>
            <person name="Zhou Y."/>
            <person name="Zhang J."/>
            <person name="Lin C."/>
            <person name="Li X."/>
            <person name="Xing L."/>
            <person name="Huo D."/>
            <person name="Sun M."/>
            <person name="Wang L."/>
            <person name="Mercier A."/>
            <person name="Li F."/>
            <person name="Yang H."/>
            <person name="Xiang J."/>
        </authorList>
    </citation>
    <scope>NUCLEOTIDE SEQUENCE [LARGE SCALE GENOMIC DNA]</scope>
    <source>
        <strain evidence="2">Shaxun</strain>
        <tissue evidence="2">Muscle</tissue>
    </source>
</reference>
<dbReference type="STRING" id="307972.A0A2G8LL61"/>
<dbReference type="OrthoDB" id="69964at2759"/>
<feature type="compositionally biased region" description="Basic and acidic residues" evidence="1">
    <location>
        <begin position="42"/>
        <end position="55"/>
    </location>
</feature>